<evidence type="ECO:0000313" key="3">
    <source>
        <dbReference type="EMBL" id="VDK48875.1"/>
    </source>
</evidence>
<dbReference type="Proteomes" id="UP000271889">
    <property type="component" value="Unassembled WGS sequence"/>
</dbReference>
<keyword evidence="4" id="KW-1185">Reference proteome</keyword>
<dbReference type="InterPro" id="IPR036058">
    <property type="entry name" value="Kazal_dom_sf"/>
</dbReference>
<evidence type="ECO:0000256" key="1">
    <source>
        <dbReference type="SAM" id="MobiDB-lite"/>
    </source>
</evidence>
<protein>
    <recommendedName>
        <fullName evidence="2">Kazal-like domain-containing protein</fullName>
    </recommendedName>
</protein>
<dbReference type="InterPro" id="IPR002350">
    <property type="entry name" value="Kazal_dom"/>
</dbReference>
<dbReference type="OrthoDB" id="5867743at2759"/>
<feature type="region of interest" description="Disordered" evidence="1">
    <location>
        <begin position="52"/>
        <end position="72"/>
    </location>
</feature>
<sequence length="309" mass="34077">MTVNVRKMSGKPKIAMLNNEKAHFRFERLNCLLGKSGKPEILLQHYGKCSVPAPASSEDLPDTAEGSGTVSRKETAIEIDSKDSELLKPAVKQPNNVHSGDAKLRHAAHDRRAVRARAIPSLFADDADIITQSEQLEQAETVLNSFERDLPVLPSADDVLYPATITDELLARLRLPSITEDSEEDDSESTYSTAPPVISGSSVLQPFDLTQPCSAAECDKTRNPVCDSNNRTHKNMCLFKFFACKVHRMDGTVVELAHMGECKDGAKTTHDSLCAFARFNCMQKVLAEDERVLIHVGRCHARSLGFKLE</sequence>
<dbReference type="Gene3D" id="3.30.60.30">
    <property type="match status" value="1"/>
</dbReference>
<evidence type="ECO:0000313" key="4">
    <source>
        <dbReference type="Proteomes" id="UP000271889"/>
    </source>
</evidence>
<gene>
    <name evidence="3" type="ORF">CGOC_LOCUS1393</name>
</gene>
<feature type="non-terminal residue" evidence="3">
    <location>
        <position position="309"/>
    </location>
</feature>
<name>A0A3P6R627_CYLGO</name>
<dbReference type="Pfam" id="PF00050">
    <property type="entry name" value="Kazal_1"/>
    <property type="match status" value="1"/>
</dbReference>
<dbReference type="AlphaFoldDB" id="A0A3P6R627"/>
<evidence type="ECO:0000259" key="2">
    <source>
        <dbReference type="PROSITE" id="PS51465"/>
    </source>
</evidence>
<dbReference type="PROSITE" id="PS51465">
    <property type="entry name" value="KAZAL_2"/>
    <property type="match status" value="1"/>
</dbReference>
<dbReference type="EMBL" id="UYRV01002565">
    <property type="protein sequence ID" value="VDK48875.1"/>
    <property type="molecule type" value="Genomic_DNA"/>
</dbReference>
<feature type="domain" description="Kazal-like" evidence="2">
    <location>
        <begin position="207"/>
        <end position="264"/>
    </location>
</feature>
<dbReference type="SUPFAM" id="SSF100895">
    <property type="entry name" value="Kazal-type serine protease inhibitors"/>
    <property type="match status" value="1"/>
</dbReference>
<dbReference type="CDD" id="cd00104">
    <property type="entry name" value="KAZAL_FS"/>
    <property type="match status" value="1"/>
</dbReference>
<reference evidence="3 4" key="1">
    <citation type="submission" date="2018-11" db="EMBL/GenBank/DDBJ databases">
        <authorList>
            <consortium name="Pathogen Informatics"/>
        </authorList>
    </citation>
    <scope>NUCLEOTIDE SEQUENCE [LARGE SCALE GENOMIC DNA]</scope>
</reference>
<dbReference type="SMART" id="SM00280">
    <property type="entry name" value="KAZAL"/>
    <property type="match status" value="1"/>
</dbReference>
<accession>A0A3P6R627</accession>
<feature type="region of interest" description="Disordered" evidence="1">
    <location>
        <begin position="178"/>
        <end position="198"/>
    </location>
</feature>
<proteinExistence type="predicted"/>
<organism evidence="3 4">
    <name type="scientific">Cylicostephanus goldi</name>
    <name type="common">Nematode worm</name>
    <dbReference type="NCBI Taxonomy" id="71465"/>
    <lineage>
        <taxon>Eukaryota</taxon>
        <taxon>Metazoa</taxon>
        <taxon>Ecdysozoa</taxon>
        <taxon>Nematoda</taxon>
        <taxon>Chromadorea</taxon>
        <taxon>Rhabditida</taxon>
        <taxon>Rhabditina</taxon>
        <taxon>Rhabditomorpha</taxon>
        <taxon>Strongyloidea</taxon>
        <taxon>Strongylidae</taxon>
        <taxon>Cylicostephanus</taxon>
    </lineage>
</organism>